<evidence type="ECO:0000256" key="5">
    <source>
        <dbReference type="SAM" id="Phobius"/>
    </source>
</evidence>
<keyword evidence="4 5" id="KW-0472">Membrane</keyword>
<feature type="transmembrane region" description="Helical" evidence="5">
    <location>
        <begin position="94"/>
        <end position="111"/>
    </location>
</feature>
<comment type="subcellular location">
    <subcellularLocation>
        <location evidence="1">Membrane</location>
        <topology evidence="1">Multi-pass membrane protein</topology>
    </subcellularLocation>
</comment>
<evidence type="ECO:0000313" key="6">
    <source>
        <dbReference type="EMBL" id="TWF58862.1"/>
    </source>
</evidence>
<name>A0A561R8C6_9HYPH</name>
<protein>
    <submittedName>
        <fullName evidence="6">DoxX-like protein</fullName>
    </submittedName>
</protein>
<keyword evidence="3 5" id="KW-1133">Transmembrane helix</keyword>
<dbReference type="GO" id="GO:0016020">
    <property type="term" value="C:membrane"/>
    <property type="evidence" value="ECO:0007669"/>
    <property type="project" value="UniProtKB-SubCell"/>
</dbReference>
<dbReference type="OrthoDB" id="7595779at2"/>
<evidence type="ECO:0000256" key="1">
    <source>
        <dbReference type="ARBA" id="ARBA00004141"/>
    </source>
</evidence>
<keyword evidence="7" id="KW-1185">Reference proteome</keyword>
<dbReference type="AlphaFoldDB" id="A0A561R8C6"/>
<dbReference type="RefSeq" id="WP_145632427.1">
    <property type="nucleotide sequence ID" value="NZ_VIWP01000001.1"/>
</dbReference>
<gene>
    <name evidence="6" type="ORF">FHW37_101666</name>
</gene>
<reference evidence="6 7" key="1">
    <citation type="submission" date="2019-06" db="EMBL/GenBank/DDBJ databases">
        <title>Sorghum-associated microbial communities from plants grown in Nebraska, USA.</title>
        <authorList>
            <person name="Schachtman D."/>
        </authorList>
    </citation>
    <scope>NUCLEOTIDE SEQUENCE [LARGE SCALE GENOMIC DNA]</scope>
    <source>
        <strain evidence="6 7">1225</strain>
    </source>
</reference>
<feature type="transmembrane region" description="Helical" evidence="5">
    <location>
        <begin position="68"/>
        <end position="88"/>
    </location>
</feature>
<comment type="caution">
    <text evidence="6">The sequence shown here is derived from an EMBL/GenBank/DDBJ whole genome shotgun (WGS) entry which is preliminary data.</text>
</comment>
<keyword evidence="2 5" id="KW-0812">Transmembrane</keyword>
<organism evidence="6 7">
    <name type="scientific">Neorhizobium alkalisoli</name>
    <dbReference type="NCBI Taxonomy" id="528178"/>
    <lineage>
        <taxon>Bacteria</taxon>
        <taxon>Pseudomonadati</taxon>
        <taxon>Pseudomonadota</taxon>
        <taxon>Alphaproteobacteria</taxon>
        <taxon>Hyphomicrobiales</taxon>
        <taxon>Rhizobiaceae</taxon>
        <taxon>Rhizobium/Agrobacterium group</taxon>
        <taxon>Neorhizobium</taxon>
    </lineage>
</organism>
<dbReference type="Pfam" id="PF13564">
    <property type="entry name" value="DoxX_2"/>
    <property type="match status" value="1"/>
</dbReference>
<dbReference type="InterPro" id="IPR032808">
    <property type="entry name" value="DoxX"/>
</dbReference>
<evidence type="ECO:0000256" key="4">
    <source>
        <dbReference type="ARBA" id="ARBA00023136"/>
    </source>
</evidence>
<evidence type="ECO:0000256" key="3">
    <source>
        <dbReference type="ARBA" id="ARBA00022989"/>
    </source>
</evidence>
<sequence>MFLPTTVFAVATWLAAAAFLIGGAVNASGAQAIRDDFRRYGFPPWWCWITAALEIATACLLVFPATFYIGVALGACIMIAAIASVIRAKNFRHIPPPAVFMLLLIVAAGTHF</sequence>
<evidence type="ECO:0000313" key="7">
    <source>
        <dbReference type="Proteomes" id="UP000320653"/>
    </source>
</evidence>
<accession>A0A561R8C6</accession>
<dbReference type="EMBL" id="VIWP01000001">
    <property type="protein sequence ID" value="TWF58862.1"/>
    <property type="molecule type" value="Genomic_DNA"/>
</dbReference>
<dbReference type="Proteomes" id="UP000320653">
    <property type="component" value="Unassembled WGS sequence"/>
</dbReference>
<feature type="transmembrane region" description="Helical" evidence="5">
    <location>
        <begin position="45"/>
        <end position="63"/>
    </location>
</feature>
<proteinExistence type="predicted"/>
<evidence type="ECO:0000256" key="2">
    <source>
        <dbReference type="ARBA" id="ARBA00022692"/>
    </source>
</evidence>